<feature type="modified residue" description="N6-carboxylysine" evidence="20">
    <location>
        <position position="221"/>
    </location>
</feature>
<proteinExistence type="inferred from homology"/>
<dbReference type="Gene3D" id="3.90.190.20">
    <property type="entry name" value="Mur ligase, C-terminal domain"/>
    <property type="match status" value="1"/>
</dbReference>
<keyword evidence="26" id="KW-1185">Reference proteome</keyword>
<evidence type="ECO:0000256" key="3">
    <source>
        <dbReference type="ARBA" id="ARBA00022490"/>
    </source>
</evidence>
<comment type="subcellular location">
    <subcellularLocation>
        <location evidence="20 21">Cytoplasm</location>
    </subcellularLocation>
</comment>
<keyword evidence="4 20" id="KW-0436">Ligase</keyword>
<comment type="caution">
    <text evidence="25">The sequence shown here is derived from an EMBL/GenBank/DDBJ whole genome shotgun (WGS) entry which is preliminary data.</text>
</comment>
<evidence type="ECO:0000256" key="12">
    <source>
        <dbReference type="ARBA" id="ARBA00023316"/>
    </source>
</evidence>
<dbReference type="UniPathway" id="UPA00219"/>
<keyword evidence="8 20" id="KW-0460">Magnesium</keyword>
<dbReference type="EMBL" id="VDUW01000001">
    <property type="protein sequence ID" value="TXL67596.1"/>
    <property type="molecule type" value="Genomic_DNA"/>
</dbReference>
<sequence>MKLKEILSSLSFYKTNSSIDENAEIKSIEIDSRNVIPGSLFICIQGFTVDGHDFIDQAVENGARVIIAQKEIPSSVSIPVIIVSDTRRALAMIAMKFYHNPTNEMTLIGVTGTNGKTTVTYLLEKIYEKHQQKTGVIGTIQTKIGDQVFPSNNTTPDALSLQKLFRKMVDEKVDTAIMEVSSHALDQGRVFGCDFDIAIYTNLSQDHLDYHTDMRDYLRAKSLLFSQLGNTYSESRKKFAIINEDDAASSILKKSTGQHLLTYGCKNKADVMAEDISLYIDHTTFRLSTPIGDVSIHSQLIGMFNVYNMLAAVSAAIAGGLSLETIKLALEDTPGVDGRFQPVTGGQNFGVIVDYAHTPDSLENVLETIQQFSNQKVYVVVGCGGDRDRTKRPLMAQIAVEYADTAFFTSDNPRTEDPVQIIDDMVKELNPNQNNYEIIVDRKDAIHRAIASAKKDDIILIAGKGHETYQQIGKKKIHFDDREIALEAIKHKEI</sequence>
<dbReference type="InterPro" id="IPR000713">
    <property type="entry name" value="Mur_ligase_N"/>
</dbReference>
<keyword evidence="12 20" id="KW-0961">Cell wall biogenesis/degradation</keyword>
<dbReference type="FunFam" id="3.40.1390.10:FF:000005">
    <property type="entry name" value="UDP-N-acetylmuramoyl-L-alanyl-D-glutamate--2,6-diaminopimelate ligase"/>
    <property type="match status" value="1"/>
</dbReference>
<feature type="binding site" evidence="20">
    <location>
        <position position="181"/>
    </location>
    <ligand>
        <name>UDP-N-acetyl-alpha-D-muramoyl-L-alanyl-D-glutamate</name>
        <dbReference type="ChEBI" id="CHEBI:83900"/>
    </ligand>
</feature>
<evidence type="ECO:0000259" key="22">
    <source>
        <dbReference type="Pfam" id="PF01225"/>
    </source>
</evidence>
<keyword evidence="9 20" id="KW-0133">Cell shape</keyword>
<feature type="domain" description="Mur ligase central" evidence="24">
    <location>
        <begin position="110"/>
        <end position="316"/>
    </location>
</feature>
<dbReference type="GO" id="GO:0008360">
    <property type="term" value="P:regulation of cell shape"/>
    <property type="evidence" value="ECO:0007669"/>
    <property type="project" value="UniProtKB-KW"/>
</dbReference>
<dbReference type="SUPFAM" id="SSF53623">
    <property type="entry name" value="MurD-like peptide ligases, catalytic domain"/>
    <property type="match status" value="1"/>
</dbReference>
<evidence type="ECO:0000256" key="1">
    <source>
        <dbReference type="ARBA" id="ARBA00004752"/>
    </source>
</evidence>
<evidence type="ECO:0000256" key="17">
    <source>
        <dbReference type="ARBA" id="ARBA00075482"/>
    </source>
</evidence>
<dbReference type="NCBIfam" id="NF001124">
    <property type="entry name" value="PRK00139.1-2"/>
    <property type="match status" value="1"/>
</dbReference>
<dbReference type="InterPro" id="IPR036615">
    <property type="entry name" value="Mur_ligase_C_dom_sf"/>
</dbReference>
<dbReference type="InterPro" id="IPR004101">
    <property type="entry name" value="Mur_ligase_C"/>
</dbReference>
<dbReference type="HAMAP" id="MF_00208">
    <property type="entry name" value="MurE"/>
    <property type="match status" value="1"/>
</dbReference>
<comment type="pathway">
    <text evidence="1 20 21">Cell wall biogenesis; peptidoglycan biosynthesis.</text>
</comment>
<keyword evidence="7 20" id="KW-0067">ATP-binding</keyword>
<dbReference type="Gene3D" id="3.40.1190.10">
    <property type="entry name" value="Mur-like, catalytic domain"/>
    <property type="match status" value="1"/>
</dbReference>
<dbReference type="GO" id="GO:0009252">
    <property type="term" value="P:peptidoglycan biosynthetic process"/>
    <property type="evidence" value="ECO:0007669"/>
    <property type="project" value="UniProtKB-UniRule"/>
</dbReference>
<dbReference type="NCBIfam" id="TIGR01085">
    <property type="entry name" value="murE"/>
    <property type="match status" value="1"/>
</dbReference>
<dbReference type="InterPro" id="IPR005761">
    <property type="entry name" value="UDP-N-AcMur-Glu-dNH2Pim_ligase"/>
</dbReference>
<comment type="catalytic activity">
    <reaction evidence="13 20">
        <text>UDP-N-acetyl-alpha-D-muramoyl-L-alanyl-D-glutamate + meso-2,6-diaminopimelate + ATP = UDP-N-acetyl-alpha-D-muramoyl-L-alanyl-gamma-D-glutamyl-meso-2,6-diaminopimelate + ADP + phosphate + H(+)</text>
        <dbReference type="Rhea" id="RHEA:23676"/>
        <dbReference type="ChEBI" id="CHEBI:15378"/>
        <dbReference type="ChEBI" id="CHEBI:30616"/>
        <dbReference type="ChEBI" id="CHEBI:43474"/>
        <dbReference type="ChEBI" id="CHEBI:57791"/>
        <dbReference type="ChEBI" id="CHEBI:83900"/>
        <dbReference type="ChEBI" id="CHEBI:83905"/>
        <dbReference type="ChEBI" id="CHEBI:456216"/>
        <dbReference type="EC" id="6.3.2.13"/>
    </reaction>
</comment>
<dbReference type="Pfam" id="PF01225">
    <property type="entry name" value="Mur_ligase"/>
    <property type="match status" value="1"/>
</dbReference>
<feature type="binding site" evidence="20">
    <location>
        <position position="187"/>
    </location>
    <ligand>
        <name>UDP-N-acetyl-alpha-D-muramoyl-L-alanyl-D-glutamate</name>
        <dbReference type="ChEBI" id="CHEBI:83900"/>
    </ligand>
</feature>
<feature type="binding site" evidence="20">
    <location>
        <position position="189"/>
    </location>
    <ligand>
        <name>UDP-N-acetyl-alpha-D-muramoyl-L-alanyl-D-glutamate</name>
        <dbReference type="ChEBI" id="CHEBI:83900"/>
    </ligand>
</feature>
<dbReference type="SUPFAM" id="SSF63418">
    <property type="entry name" value="MurE/MurF N-terminal domain"/>
    <property type="match status" value="1"/>
</dbReference>
<evidence type="ECO:0000256" key="8">
    <source>
        <dbReference type="ARBA" id="ARBA00022842"/>
    </source>
</evidence>
<name>A0A5C8P329_9BACI</name>
<feature type="binding site" evidence="20">
    <location>
        <position position="32"/>
    </location>
    <ligand>
        <name>UDP-N-acetyl-alpha-D-muramoyl-L-alanyl-D-glutamate</name>
        <dbReference type="ChEBI" id="CHEBI:83900"/>
    </ligand>
</feature>
<dbReference type="Pfam" id="PF02875">
    <property type="entry name" value="Mur_ligase_C"/>
    <property type="match status" value="1"/>
</dbReference>
<dbReference type="InterPro" id="IPR013221">
    <property type="entry name" value="Mur_ligase_cen"/>
</dbReference>
<evidence type="ECO:0000256" key="13">
    <source>
        <dbReference type="ARBA" id="ARBA00050251"/>
    </source>
</evidence>
<comment type="similarity">
    <text evidence="2 20">Belongs to the MurCDEF family. MurE subfamily.</text>
</comment>
<dbReference type="GO" id="GO:0008765">
    <property type="term" value="F:UDP-N-acetylmuramoylalanyl-D-glutamate-2,6-diaminopimelate ligase activity"/>
    <property type="evidence" value="ECO:0007669"/>
    <property type="project" value="UniProtKB-UniRule"/>
</dbReference>
<dbReference type="GO" id="GO:0005524">
    <property type="term" value="F:ATP binding"/>
    <property type="evidence" value="ECO:0007669"/>
    <property type="project" value="UniProtKB-UniRule"/>
</dbReference>
<comment type="PTM">
    <text evidence="20">Carboxylation is probably crucial for Mg(2+) binding and, consequently, for the gamma-phosphate positioning of ATP.</text>
</comment>
<gene>
    <name evidence="20" type="primary">murE</name>
    <name evidence="25" type="ORF">FHP05_00845</name>
</gene>
<feature type="domain" description="Mur ligase N-terminal catalytic" evidence="22">
    <location>
        <begin position="24"/>
        <end position="98"/>
    </location>
</feature>
<feature type="binding site" evidence="20">
    <location>
        <position position="467"/>
    </location>
    <ligand>
        <name>meso-2,6-diaminopimelate</name>
        <dbReference type="ChEBI" id="CHEBI:57791"/>
    </ligand>
</feature>
<feature type="domain" description="Mur ligase C-terminal" evidence="23">
    <location>
        <begin position="338"/>
        <end position="465"/>
    </location>
</feature>
<dbReference type="GO" id="GO:0071555">
    <property type="term" value="P:cell wall organization"/>
    <property type="evidence" value="ECO:0007669"/>
    <property type="project" value="UniProtKB-KW"/>
</dbReference>
<evidence type="ECO:0000256" key="2">
    <source>
        <dbReference type="ARBA" id="ARBA00005898"/>
    </source>
</evidence>
<dbReference type="PANTHER" id="PTHR23135:SF4">
    <property type="entry name" value="UDP-N-ACETYLMURAMOYL-L-ALANYL-D-GLUTAMATE--2,6-DIAMINOPIMELATE LIGASE MURE HOMOLOG, CHLOROPLASTIC"/>
    <property type="match status" value="1"/>
</dbReference>
<protein>
    <recommendedName>
        <fullName evidence="16 20">UDP-N-acetylmuramoyl-L-alanyl-D-glutamate--2,6-diaminopimelate ligase</fullName>
        <ecNumber evidence="15 20">6.3.2.13</ecNumber>
    </recommendedName>
    <alternativeName>
        <fullName evidence="17 20">Meso-A2pm-adding enzyme</fullName>
    </alternativeName>
    <alternativeName>
        <fullName evidence="18 20">Meso-diaminopimelate-adding enzyme</fullName>
    </alternativeName>
    <alternativeName>
        <fullName evidence="19 20">UDP-MurNAc-L-Ala-D-Glu:meso-diaminopimelate ligase</fullName>
    </alternativeName>
    <alternativeName>
        <fullName evidence="20">UDP-MurNAc-tripeptide synthetase</fullName>
    </alternativeName>
    <alternativeName>
        <fullName evidence="20">UDP-N-acetylmuramyl-tripeptide synthetase</fullName>
    </alternativeName>
</protein>
<dbReference type="Gene3D" id="3.40.1390.10">
    <property type="entry name" value="MurE/MurF, N-terminal domain"/>
    <property type="match status" value="1"/>
</dbReference>
<dbReference type="Proteomes" id="UP000321574">
    <property type="component" value="Unassembled WGS sequence"/>
</dbReference>
<feature type="binding site" evidence="20">
    <location>
        <position position="463"/>
    </location>
    <ligand>
        <name>meso-2,6-diaminopimelate</name>
        <dbReference type="ChEBI" id="CHEBI:57791"/>
    </ligand>
</feature>
<dbReference type="RefSeq" id="WP_147665159.1">
    <property type="nucleotide sequence ID" value="NZ_VDUW01000001.1"/>
</dbReference>
<evidence type="ECO:0000313" key="25">
    <source>
        <dbReference type="EMBL" id="TXL67596.1"/>
    </source>
</evidence>
<feature type="short sequence motif" description="Meso-diaminopimelate recognition motif" evidence="20">
    <location>
        <begin position="411"/>
        <end position="414"/>
    </location>
</feature>
<dbReference type="SUPFAM" id="SSF53244">
    <property type="entry name" value="MurD-like peptide ligases, peptide-binding domain"/>
    <property type="match status" value="1"/>
</dbReference>
<keyword evidence="6 20" id="KW-0547">Nucleotide-binding</keyword>
<dbReference type="InterPro" id="IPR035911">
    <property type="entry name" value="MurE/MurF_N"/>
</dbReference>
<feature type="binding site" evidence="20">
    <location>
        <begin position="154"/>
        <end position="155"/>
    </location>
    <ligand>
        <name>UDP-N-acetyl-alpha-D-muramoyl-L-alanyl-D-glutamate</name>
        <dbReference type="ChEBI" id="CHEBI:83900"/>
    </ligand>
</feature>
<evidence type="ECO:0000256" key="15">
    <source>
        <dbReference type="ARBA" id="ARBA00066633"/>
    </source>
</evidence>
<dbReference type="OrthoDB" id="9800958at2"/>
<dbReference type="NCBIfam" id="NF001126">
    <property type="entry name" value="PRK00139.1-4"/>
    <property type="match status" value="1"/>
</dbReference>
<dbReference type="Pfam" id="PF08245">
    <property type="entry name" value="Mur_ligase_M"/>
    <property type="match status" value="1"/>
</dbReference>
<evidence type="ECO:0000256" key="9">
    <source>
        <dbReference type="ARBA" id="ARBA00022960"/>
    </source>
</evidence>
<evidence type="ECO:0000256" key="18">
    <source>
        <dbReference type="ARBA" id="ARBA00076158"/>
    </source>
</evidence>
<evidence type="ECO:0000256" key="20">
    <source>
        <dbReference type="HAMAP-Rule" id="MF_00208"/>
    </source>
</evidence>
<comment type="cofactor">
    <cofactor evidence="20">
        <name>Mg(2+)</name>
        <dbReference type="ChEBI" id="CHEBI:18420"/>
    </cofactor>
</comment>
<feature type="binding site" evidence="20">
    <location>
        <position position="387"/>
    </location>
    <ligand>
        <name>meso-2,6-diaminopimelate</name>
        <dbReference type="ChEBI" id="CHEBI:57791"/>
    </ligand>
</feature>
<feature type="binding site" evidence="20">
    <location>
        <begin position="112"/>
        <end position="118"/>
    </location>
    <ligand>
        <name>ATP</name>
        <dbReference type="ChEBI" id="CHEBI:30616"/>
    </ligand>
</feature>
<feature type="binding site" evidence="20">
    <location>
        <begin position="411"/>
        <end position="414"/>
    </location>
    <ligand>
        <name>meso-2,6-diaminopimelate</name>
        <dbReference type="ChEBI" id="CHEBI:57791"/>
    </ligand>
</feature>
<keyword evidence="3 20" id="KW-0963">Cytoplasm</keyword>
<dbReference type="GO" id="GO:0005737">
    <property type="term" value="C:cytoplasm"/>
    <property type="evidence" value="ECO:0007669"/>
    <property type="project" value="UniProtKB-SubCell"/>
</dbReference>
<organism evidence="25 26">
    <name type="scientific">Cerasibacillus terrae</name>
    <dbReference type="NCBI Taxonomy" id="2498845"/>
    <lineage>
        <taxon>Bacteria</taxon>
        <taxon>Bacillati</taxon>
        <taxon>Bacillota</taxon>
        <taxon>Bacilli</taxon>
        <taxon>Bacillales</taxon>
        <taxon>Bacillaceae</taxon>
        <taxon>Cerasibacillus</taxon>
    </lineage>
</organism>
<evidence type="ECO:0000256" key="10">
    <source>
        <dbReference type="ARBA" id="ARBA00022984"/>
    </source>
</evidence>
<evidence type="ECO:0000256" key="14">
    <source>
        <dbReference type="ARBA" id="ARBA00056782"/>
    </source>
</evidence>
<evidence type="ECO:0000256" key="6">
    <source>
        <dbReference type="ARBA" id="ARBA00022741"/>
    </source>
</evidence>
<dbReference type="GO" id="GO:0000287">
    <property type="term" value="F:magnesium ion binding"/>
    <property type="evidence" value="ECO:0007669"/>
    <property type="project" value="UniProtKB-UniRule"/>
</dbReference>
<evidence type="ECO:0000313" key="26">
    <source>
        <dbReference type="Proteomes" id="UP000321574"/>
    </source>
</evidence>
<dbReference type="InterPro" id="IPR036565">
    <property type="entry name" value="Mur-like_cat_sf"/>
</dbReference>
<evidence type="ECO:0000259" key="23">
    <source>
        <dbReference type="Pfam" id="PF02875"/>
    </source>
</evidence>
<dbReference type="GO" id="GO:0051301">
    <property type="term" value="P:cell division"/>
    <property type="evidence" value="ECO:0007669"/>
    <property type="project" value="UniProtKB-KW"/>
</dbReference>
<evidence type="ECO:0000256" key="5">
    <source>
        <dbReference type="ARBA" id="ARBA00022618"/>
    </source>
</evidence>
<evidence type="ECO:0000256" key="21">
    <source>
        <dbReference type="RuleBase" id="RU004135"/>
    </source>
</evidence>
<evidence type="ECO:0000259" key="24">
    <source>
        <dbReference type="Pfam" id="PF08245"/>
    </source>
</evidence>
<dbReference type="PANTHER" id="PTHR23135">
    <property type="entry name" value="MUR LIGASE FAMILY MEMBER"/>
    <property type="match status" value="1"/>
</dbReference>
<dbReference type="FunFam" id="3.90.190.20:FF:000006">
    <property type="entry name" value="UDP-N-acetylmuramoyl-L-alanyl-D-glutamate--2,6-diaminopimelate ligase"/>
    <property type="match status" value="1"/>
</dbReference>
<evidence type="ECO:0000256" key="19">
    <source>
        <dbReference type="ARBA" id="ARBA00081560"/>
    </source>
</evidence>
<evidence type="ECO:0000256" key="4">
    <source>
        <dbReference type="ARBA" id="ARBA00022598"/>
    </source>
</evidence>
<evidence type="ECO:0000256" key="7">
    <source>
        <dbReference type="ARBA" id="ARBA00022840"/>
    </source>
</evidence>
<keyword evidence="5 20" id="KW-0132">Cell division</keyword>
<accession>A0A5C8P329</accession>
<comment type="function">
    <text evidence="14 20">Catalyzes the addition of meso-diaminopimelic acid to the nucleotide precursor UDP-N-acetylmuramoyl-L-alanyl-D-glutamate (UMAG) in the biosynthesis of bacterial cell-wall peptidoglycan.</text>
</comment>
<keyword evidence="11 20" id="KW-0131">Cell cycle</keyword>
<evidence type="ECO:0000256" key="16">
    <source>
        <dbReference type="ARBA" id="ARBA00072883"/>
    </source>
</evidence>
<dbReference type="AlphaFoldDB" id="A0A5C8P329"/>
<comment type="caution">
    <text evidence="20">Lacks conserved residue(s) required for the propagation of feature annotation.</text>
</comment>
<keyword evidence="10 20" id="KW-0573">Peptidoglycan synthesis</keyword>
<reference evidence="25 26" key="1">
    <citation type="submission" date="2019-06" db="EMBL/GenBank/DDBJ databases">
        <title>Cerasibacillus sp. nov., isolated from maize field.</title>
        <authorList>
            <person name="Lin S.-Y."/>
            <person name="Tsai C.-F."/>
            <person name="Young C.-C."/>
        </authorList>
    </citation>
    <scope>NUCLEOTIDE SEQUENCE [LARGE SCALE GENOMIC DNA]</scope>
    <source>
        <strain evidence="25 26">CC-CFT480</strain>
    </source>
</reference>
<dbReference type="EC" id="6.3.2.13" evidence="15 20"/>
<evidence type="ECO:0000256" key="11">
    <source>
        <dbReference type="ARBA" id="ARBA00023306"/>
    </source>
</evidence>
<feature type="binding site" evidence="20">
    <location>
        <position position="153"/>
    </location>
    <ligand>
        <name>UDP-N-acetyl-alpha-D-muramoyl-L-alanyl-D-glutamate</name>
        <dbReference type="ChEBI" id="CHEBI:83900"/>
    </ligand>
</feature>